<feature type="transmembrane region" description="Helical" evidence="6">
    <location>
        <begin position="165"/>
        <end position="189"/>
    </location>
</feature>
<proteinExistence type="inferred from homology"/>
<sequence length="259" mass="28577">MSREALLPKPGDYLTFPASESLRHPEKHSSDNGAVIRDTIIGFADGLTVPFALTAGLSSIGSTRLVILGGLAELFSGAISMGLGAYLAAKTEAKTYEVEELRERREVEEMPEAEEEEIYEIFDEYNLSRETVRPLVESLRQDKDMWVKFMMDFELKLEKPALNRAWISALVMGLSYFLGGLVPMLPYFFLDNIQHALFTSIGITVVVLLIFGYVKASATSCPRKTCWYSAFQTLLVGALAAATSYAIVRGVDSLKPGKA</sequence>
<evidence type="ECO:0000256" key="6">
    <source>
        <dbReference type="SAM" id="Phobius"/>
    </source>
</evidence>
<evidence type="ECO:0000256" key="2">
    <source>
        <dbReference type="ARBA" id="ARBA00007049"/>
    </source>
</evidence>
<dbReference type="PANTHER" id="PTHR31851">
    <property type="entry name" value="FE(2+)/MN(2+) TRANSPORTER PCL1"/>
    <property type="match status" value="1"/>
</dbReference>
<keyword evidence="3 6" id="KW-0812">Transmembrane</keyword>
<dbReference type="CDD" id="cd02435">
    <property type="entry name" value="CCC1"/>
    <property type="match status" value="1"/>
</dbReference>
<dbReference type="EMBL" id="WWBZ02000009">
    <property type="protein sequence ID" value="KAF4311430.1"/>
    <property type="molecule type" value="Genomic_DNA"/>
</dbReference>
<dbReference type="Pfam" id="PF01988">
    <property type="entry name" value="VIT1"/>
    <property type="match status" value="1"/>
</dbReference>
<dbReference type="GO" id="GO:0030026">
    <property type="term" value="P:intracellular manganese ion homeostasis"/>
    <property type="evidence" value="ECO:0007669"/>
    <property type="project" value="InterPro"/>
</dbReference>
<reference evidence="7" key="1">
    <citation type="submission" date="2020-04" db="EMBL/GenBank/DDBJ databases">
        <title>Genome Assembly and Annotation of Botryosphaeria dothidea sdau 11-99, a Latent Pathogen of Apple Fruit Ring Rot in China.</title>
        <authorList>
            <person name="Yu C."/>
            <person name="Diao Y."/>
            <person name="Lu Q."/>
            <person name="Zhao J."/>
            <person name="Cui S."/>
            <person name="Peng C."/>
            <person name="He B."/>
            <person name="Liu H."/>
        </authorList>
    </citation>
    <scope>NUCLEOTIDE SEQUENCE [LARGE SCALE GENOMIC DNA]</scope>
    <source>
        <strain evidence="7">Sdau11-99</strain>
    </source>
</reference>
<comment type="similarity">
    <text evidence="2">Belongs to the CCC1 family.</text>
</comment>
<evidence type="ECO:0000256" key="4">
    <source>
        <dbReference type="ARBA" id="ARBA00022989"/>
    </source>
</evidence>
<evidence type="ECO:0000313" key="7">
    <source>
        <dbReference type="EMBL" id="KAF4311430.1"/>
    </source>
</evidence>
<gene>
    <name evidence="7" type="ORF">GTA08_BOTSDO12939</name>
</gene>
<evidence type="ECO:0000313" key="8">
    <source>
        <dbReference type="Proteomes" id="UP000572817"/>
    </source>
</evidence>
<evidence type="ECO:0000256" key="1">
    <source>
        <dbReference type="ARBA" id="ARBA00004127"/>
    </source>
</evidence>
<dbReference type="GO" id="GO:0005384">
    <property type="term" value="F:manganese ion transmembrane transporter activity"/>
    <property type="evidence" value="ECO:0007669"/>
    <property type="project" value="InterPro"/>
</dbReference>
<dbReference type="OrthoDB" id="73465at2759"/>
<name>A0A8H4J1P2_9PEZI</name>
<accession>A0A8H4J1P2</accession>
<feature type="transmembrane region" description="Helical" evidence="6">
    <location>
        <begin position="195"/>
        <end position="214"/>
    </location>
</feature>
<organism evidence="7 8">
    <name type="scientific">Botryosphaeria dothidea</name>
    <dbReference type="NCBI Taxonomy" id="55169"/>
    <lineage>
        <taxon>Eukaryota</taxon>
        <taxon>Fungi</taxon>
        <taxon>Dikarya</taxon>
        <taxon>Ascomycota</taxon>
        <taxon>Pezizomycotina</taxon>
        <taxon>Dothideomycetes</taxon>
        <taxon>Dothideomycetes incertae sedis</taxon>
        <taxon>Botryosphaeriales</taxon>
        <taxon>Botryosphaeriaceae</taxon>
        <taxon>Botryosphaeria</taxon>
    </lineage>
</organism>
<dbReference type="GO" id="GO:0012505">
    <property type="term" value="C:endomembrane system"/>
    <property type="evidence" value="ECO:0007669"/>
    <property type="project" value="UniProtKB-SubCell"/>
</dbReference>
<keyword evidence="5 6" id="KW-0472">Membrane</keyword>
<feature type="transmembrane region" description="Helical" evidence="6">
    <location>
        <begin position="65"/>
        <end position="89"/>
    </location>
</feature>
<dbReference type="AlphaFoldDB" id="A0A8H4J1P2"/>
<keyword evidence="4 6" id="KW-1133">Transmembrane helix</keyword>
<evidence type="ECO:0000256" key="5">
    <source>
        <dbReference type="ARBA" id="ARBA00023136"/>
    </source>
</evidence>
<comment type="caution">
    <text evidence="7">The sequence shown here is derived from an EMBL/GenBank/DDBJ whole genome shotgun (WGS) entry which is preliminary data.</text>
</comment>
<evidence type="ECO:0000256" key="3">
    <source>
        <dbReference type="ARBA" id="ARBA00022692"/>
    </source>
</evidence>
<protein>
    <recommendedName>
        <fullName evidence="9">Vacuolar iron transporter protein</fullName>
    </recommendedName>
</protein>
<feature type="transmembrane region" description="Helical" evidence="6">
    <location>
        <begin position="226"/>
        <end position="248"/>
    </location>
</feature>
<evidence type="ECO:0008006" key="9">
    <source>
        <dbReference type="Google" id="ProtNLM"/>
    </source>
</evidence>
<keyword evidence="8" id="KW-1185">Reference proteome</keyword>
<comment type="subcellular location">
    <subcellularLocation>
        <location evidence="1">Endomembrane system</location>
        <topology evidence="1">Multi-pass membrane protein</topology>
    </subcellularLocation>
</comment>
<dbReference type="InterPro" id="IPR008217">
    <property type="entry name" value="Ccc1_fam"/>
</dbReference>
<dbReference type="Proteomes" id="UP000572817">
    <property type="component" value="Unassembled WGS sequence"/>
</dbReference>